<dbReference type="PANTHER" id="PTHR33055:SF16">
    <property type="entry name" value="TRANSPOSASE FOR INSERTION SEQUENCE ELEMENT IS1547"/>
    <property type="match status" value="1"/>
</dbReference>
<dbReference type="EMBL" id="CP099837">
    <property type="protein sequence ID" value="USY18327.1"/>
    <property type="molecule type" value="Genomic_DNA"/>
</dbReference>
<dbReference type="Pfam" id="PF02371">
    <property type="entry name" value="Transposase_20"/>
    <property type="match status" value="1"/>
</dbReference>
<organism evidence="3 7">
    <name type="scientific">Nocardiopsis exhalans</name>
    <dbReference type="NCBI Taxonomy" id="163604"/>
    <lineage>
        <taxon>Bacteria</taxon>
        <taxon>Bacillati</taxon>
        <taxon>Actinomycetota</taxon>
        <taxon>Actinomycetes</taxon>
        <taxon>Streptosporangiales</taxon>
        <taxon>Nocardiopsidaceae</taxon>
        <taxon>Nocardiopsis</taxon>
    </lineage>
</organism>
<dbReference type="InterPro" id="IPR002525">
    <property type="entry name" value="Transp_IS110-like_N"/>
</dbReference>
<accession>A0ABY5CZY0</accession>
<gene>
    <name evidence="5" type="ORF">NE857_15670</name>
    <name evidence="6" type="ORF">NE857_15895</name>
    <name evidence="3" type="ORF">NE857_17405</name>
    <name evidence="4" type="ORF">NE857_23850</name>
</gene>
<evidence type="ECO:0000259" key="1">
    <source>
        <dbReference type="Pfam" id="PF01548"/>
    </source>
</evidence>
<sequence>MVTVGIDPHKDMHQAVALAQDGTRLGRAKKVQTGPEALGQLLTWIRALAGNGPVLWAIEGGPGLGRAIADALLGAGQEVVWVPPRAMAAHRKLSGPVGAKSDVIDAVAIARAALATPDLARHRIDPQVRQVRALVGLRQNLTDQRVALTNRVLAAVHIELDHRLGKGALKTRAKVGRVRALVEGAELDEVARWVLLEQLEEIHTLFVRVVEVERRLKELVEPLAPNLLGIRGVGVVWAAVLLSQVGDVSRFATSAKMARWAGSAPIPVFSSGRDRHRLHRGGNRQVNRALHSIGVVQVRLGEPAREFVRSREEAKGTKGAYRALKRHLADVVYRAMVADQVVRGRAEVSLQPAT</sequence>
<evidence type="ECO:0000313" key="5">
    <source>
        <dbReference type="EMBL" id="USY22919.1"/>
    </source>
</evidence>
<dbReference type="EMBL" id="CP099837">
    <property type="protein sequence ID" value="USY22919.1"/>
    <property type="molecule type" value="Genomic_DNA"/>
</dbReference>
<proteinExistence type="predicted"/>
<feature type="domain" description="Transposase IS110-like N-terminal" evidence="1">
    <location>
        <begin position="4"/>
        <end position="155"/>
    </location>
</feature>
<protein>
    <submittedName>
        <fullName evidence="3">IS110 family transposase</fullName>
    </submittedName>
</protein>
<dbReference type="Pfam" id="PF01548">
    <property type="entry name" value="DEDD_Tnp_IS110"/>
    <property type="match status" value="1"/>
</dbReference>
<keyword evidence="7" id="KW-1185">Reference proteome</keyword>
<name>A0ABY5CZY0_9ACTN</name>
<evidence type="ECO:0000313" key="4">
    <source>
        <dbReference type="EMBL" id="USY18327.1"/>
    </source>
</evidence>
<reference evidence="3" key="1">
    <citation type="submission" date="2022-06" db="EMBL/GenBank/DDBJ databases">
        <authorList>
            <person name="Ping M."/>
        </authorList>
    </citation>
    <scope>NUCLEOTIDE SEQUENCE</scope>
    <source>
        <strain evidence="3">JCM11759T</strain>
    </source>
</reference>
<evidence type="ECO:0000259" key="2">
    <source>
        <dbReference type="Pfam" id="PF02371"/>
    </source>
</evidence>
<dbReference type="EMBL" id="CP099837">
    <property type="protein sequence ID" value="USY17137.1"/>
    <property type="molecule type" value="Genomic_DNA"/>
</dbReference>
<dbReference type="NCBIfam" id="NF033542">
    <property type="entry name" value="transpos_IS110"/>
    <property type="match status" value="1"/>
</dbReference>
<dbReference type="EMBL" id="CP099837">
    <property type="protein sequence ID" value="USY22964.1"/>
    <property type="molecule type" value="Genomic_DNA"/>
</dbReference>
<dbReference type="InterPro" id="IPR047650">
    <property type="entry name" value="Transpos_IS110"/>
</dbReference>
<dbReference type="Proteomes" id="UP001055940">
    <property type="component" value="Chromosome"/>
</dbReference>
<dbReference type="RefSeq" id="WP_254416724.1">
    <property type="nucleotide sequence ID" value="NZ_CP099837.1"/>
</dbReference>
<dbReference type="PANTHER" id="PTHR33055">
    <property type="entry name" value="TRANSPOSASE FOR INSERTION SEQUENCE ELEMENT IS1111A"/>
    <property type="match status" value="1"/>
</dbReference>
<evidence type="ECO:0000313" key="7">
    <source>
        <dbReference type="Proteomes" id="UP001055940"/>
    </source>
</evidence>
<feature type="domain" description="Transposase IS116/IS110/IS902 C-terminal" evidence="2">
    <location>
        <begin position="226"/>
        <end position="308"/>
    </location>
</feature>
<evidence type="ECO:0000313" key="3">
    <source>
        <dbReference type="EMBL" id="USY17137.1"/>
    </source>
</evidence>
<evidence type="ECO:0000313" key="6">
    <source>
        <dbReference type="EMBL" id="USY22964.1"/>
    </source>
</evidence>
<dbReference type="InterPro" id="IPR003346">
    <property type="entry name" value="Transposase_20"/>
</dbReference>